<dbReference type="OrthoDB" id="7363897at2"/>
<comment type="caution">
    <text evidence="1">The sequence shown here is derived from an EMBL/GenBank/DDBJ whole genome shotgun (WGS) entry which is preliminary data.</text>
</comment>
<accession>A0A1V8RPB2</accession>
<dbReference type="EMBL" id="MDET01000022">
    <property type="protein sequence ID" value="OQM75025.1"/>
    <property type="molecule type" value="Genomic_DNA"/>
</dbReference>
<proteinExistence type="predicted"/>
<keyword evidence="2" id="KW-1185">Reference proteome</keyword>
<evidence type="ECO:0000313" key="1">
    <source>
        <dbReference type="EMBL" id="OQM75025.1"/>
    </source>
</evidence>
<dbReference type="Proteomes" id="UP000191905">
    <property type="component" value="Unassembled WGS sequence"/>
</dbReference>
<dbReference type="RefSeq" id="WP_080920228.1">
    <property type="nucleotide sequence ID" value="NZ_MDET01000022.1"/>
</dbReference>
<name>A0A1V8RPB2_9HYPH</name>
<protein>
    <submittedName>
        <fullName evidence="1">Uncharacterized protein</fullName>
    </submittedName>
</protein>
<reference evidence="1 2" key="1">
    <citation type="journal article" date="2016" name="Int. J. Syst. Evol. Microbiol.">
        <title>Pseudaminobacter manganicus sp. nov., isolated from sludge of a manganese mine.</title>
        <authorList>
            <person name="Li J."/>
            <person name="Huang J."/>
            <person name="Liao S."/>
            <person name="Wang G."/>
        </authorList>
    </citation>
    <scope>NUCLEOTIDE SEQUENCE [LARGE SCALE GENOMIC DNA]</scope>
    <source>
        <strain evidence="1 2">JH-7</strain>
    </source>
</reference>
<organism evidence="1 2">
    <name type="scientific">Manganibacter manganicus</name>
    <dbReference type="NCBI Taxonomy" id="1873176"/>
    <lineage>
        <taxon>Bacteria</taxon>
        <taxon>Pseudomonadati</taxon>
        <taxon>Pseudomonadota</taxon>
        <taxon>Alphaproteobacteria</taxon>
        <taxon>Hyphomicrobiales</taxon>
        <taxon>Phyllobacteriaceae</taxon>
        <taxon>Manganibacter</taxon>
    </lineage>
</organism>
<gene>
    <name evidence="1" type="ORF">BFN67_20450</name>
</gene>
<dbReference type="STRING" id="1873176.BFN67_20450"/>
<sequence>MNMVDLILTACLVANPGSCREEHLYFESNGLLMNCMFLAPREIAKWTQQHPKLRVKRWKCAFPDGSANI</sequence>
<evidence type="ECO:0000313" key="2">
    <source>
        <dbReference type="Proteomes" id="UP000191905"/>
    </source>
</evidence>
<dbReference type="AlphaFoldDB" id="A0A1V8RPB2"/>